<feature type="compositionally biased region" description="Basic and acidic residues" evidence="8">
    <location>
        <begin position="428"/>
        <end position="442"/>
    </location>
</feature>
<dbReference type="AlphaFoldDB" id="A0A7S3Z0B8"/>
<evidence type="ECO:0000256" key="8">
    <source>
        <dbReference type="SAM" id="MobiDB-lite"/>
    </source>
</evidence>
<feature type="transmembrane region" description="Helical" evidence="7">
    <location>
        <begin position="349"/>
        <end position="370"/>
    </location>
</feature>
<protein>
    <recommendedName>
        <fullName evidence="7">Transmembrane 9 superfamily member</fullName>
    </recommendedName>
</protein>
<feature type="transmembrane region" description="Helical" evidence="7">
    <location>
        <begin position="309"/>
        <end position="337"/>
    </location>
</feature>
<dbReference type="GO" id="GO:0016020">
    <property type="term" value="C:membrane"/>
    <property type="evidence" value="ECO:0007669"/>
    <property type="project" value="UniProtKB-SubCell"/>
</dbReference>
<organism evidence="9">
    <name type="scientific">Lotharella globosa</name>
    <dbReference type="NCBI Taxonomy" id="91324"/>
    <lineage>
        <taxon>Eukaryota</taxon>
        <taxon>Sar</taxon>
        <taxon>Rhizaria</taxon>
        <taxon>Cercozoa</taxon>
        <taxon>Chlorarachniophyceae</taxon>
        <taxon>Lotharella</taxon>
    </lineage>
</organism>
<dbReference type="GO" id="GO:0005737">
    <property type="term" value="C:cytoplasm"/>
    <property type="evidence" value="ECO:0007669"/>
    <property type="project" value="UniProtKB-ARBA"/>
</dbReference>
<evidence type="ECO:0000256" key="2">
    <source>
        <dbReference type="ARBA" id="ARBA00005227"/>
    </source>
</evidence>
<dbReference type="PANTHER" id="PTHR10766:SF111">
    <property type="entry name" value="TRANSMEMBRANE 9 SUPERFAMILY MEMBER 2"/>
    <property type="match status" value="1"/>
</dbReference>
<sequence length="466" mass="50271">MVALSGVLRHAFWDTLGWLEHWDGHVMSMDILTNGDLLLLVVAVAYVLLMVAAIVKMVASVLLGNSRGDHEQGTAESGGDSLAQILEILRYDALRPPRHTSKLCFLLGTGYQLYVAFMYVLILILLGFVTATAASVVPTALNLFHTFGVVAGFVAALVGKSFNLAPCERRKTAIYAGLAYPGICLLAYGVASIVSPASKTPSDDAGSMHDRPTLTSPGVLRPNETVPYLLLLWMVNVALARCGGHWARTRRLLLWRGYPFREEPLPIPQQPWYSRLAPTCLAGGIPVAAGGVLAAWLCVTGAAKPSFLWGSAFMLVAVLSFIASCATVSIGVTLLQLRNGDYRWWWRSFATSAFGGVYVFVSCMVVKPYAYLAPSMAHYCAFAFIGSLGFALLAGTSGFCASFLLVPKIYSRRSHIHEPPRSTELADVEEHPSAAEAPRADNADGGSRLGDDIEESEEIRLSIAAQ</sequence>
<keyword evidence="4" id="KW-0732">Signal</keyword>
<comment type="similarity">
    <text evidence="2 7">Belongs to the nonaspanin (TM9SF) (TC 9.A.2) family.</text>
</comment>
<evidence type="ECO:0000256" key="6">
    <source>
        <dbReference type="ARBA" id="ARBA00023136"/>
    </source>
</evidence>
<feature type="transmembrane region" description="Helical" evidence="7">
    <location>
        <begin position="226"/>
        <end position="247"/>
    </location>
</feature>
<feature type="transmembrane region" description="Helical" evidence="7">
    <location>
        <begin position="37"/>
        <end position="63"/>
    </location>
</feature>
<evidence type="ECO:0000256" key="3">
    <source>
        <dbReference type="ARBA" id="ARBA00022692"/>
    </source>
</evidence>
<keyword evidence="5 7" id="KW-1133">Transmembrane helix</keyword>
<keyword evidence="6 7" id="KW-0472">Membrane</keyword>
<name>A0A7S3Z0B8_9EUKA</name>
<evidence type="ECO:0000256" key="5">
    <source>
        <dbReference type="ARBA" id="ARBA00022989"/>
    </source>
</evidence>
<dbReference type="GO" id="GO:0072657">
    <property type="term" value="P:protein localization to membrane"/>
    <property type="evidence" value="ECO:0007669"/>
    <property type="project" value="TreeGrafter"/>
</dbReference>
<keyword evidence="3 7" id="KW-0812">Transmembrane</keyword>
<feature type="region of interest" description="Disordered" evidence="8">
    <location>
        <begin position="420"/>
        <end position="466"/>
    </location>
</feature>
<proteinExistence type="inferred from homology"/>
<gene>
    <name evidence="9" type="ORF">LGLO00237_LOCUS19235</name>
</gene>
<feature type="transmembrane region" description="Helical" evidence="7">
    <location>
        <begin position="113"/>
        <end position="137"/>
    </location>
</feature>
<evidence type="ECO:0000256" key="1">
    <source>
        <dbReference type="ARBA" id="ARBA00004141"/>
    </source>
</evidence>
<evidence type="ECO:0000313" key="9">
    <source>
        <dbReference type="EMBL" id="CAE0667613.1"/>
    </source>
</evidence>
<reference evidence="9" key="1">
    <citation type="submission" date="2021-01" db="EMBL/GenBank/DDBJ databases">
        <authorList>
            <person name="Corre E."/>
            <person name="Pelletier E."/>
            <person name="Niang G."/>
            <person name="Scheremetjew M."/>
            <person name="Finn R."/>
            <person name="Kale V."/>
            <person name="Holt S."/>
            <person name="Cochrane G."/>
            <person name="Meng A."/>
            <person name="Brown T."/>
            <person name="Cohen L."/>
        </authorList>
    </citation>
    <scope>NUCLEOTIDE SEQUENCE</scope>
    <source>
        <strain evidence="9">CCCM811</strain>
    </source>
</reference>
<feature type="transmembrane region" description="Helical" evidence="7">
    <location>
        <begin position="376"/>
        <end position="406"/>
    </location>
</feature>
<feature type="transmembrane region" description="Helical" evidence="7">
    <location>
        <begin position="174"/>
        <end position="194"/>
    </location>
</feature>
<dbReference type="Pfam" id="PF02990">
    <property type="entry name" value="EMP70"/>
    <property type="match status" value="2"/>
</dbReference>
<feature type="transmembrane region" description="Helical" evidence="7">
    <location>
        <begin position="280"/>
        <end position="303"/>
    </location>
</feature>
<accession>A0A7S3Z0B8</accession>
<comment type="subcellular location">
    <subcellularLocation>
        <location evidence="1">Membrane</location>
        <topology evidence="1">Multi-pass membrane protein</topology>
    </subcellularLocation>
</comment>
<dbReference type="EMBL" id="HBIV01026830">
    <property type="protein sequence ID" value="CAE0667613.1"/>
    <property type="molecule type" value="Transcribed_RNA"/>
</dbReference>
<evidence type="ECO:0000256" key="7">
    <source>
        <dbReference type="RuleBase" id="RU363079"/>
    </source>
</evidence>
<dbReference type="InterPro" id="IPR004240">
    <property type="entry name" value="EMP70"/>
</dbReference>
<dbReference type="PANTHER" id="PTHR10766">
    <property type="entry name" value="TRANSMEMBRANE 9 SUPERFAMILY PROTEIN"/>
    <property type="match status" value="1"/>
</dbReference>
<evidence type="ECO:0000256" key="4">
    <source>
        <dbReference type="ARBA" id="ARBA00022729"/>
    </source>
</evidence>
<feature type="transmembrane region" description="Helical" evidence="7">
    <location>
        <begin position="143"/>
        <end position="162"/>
    </location>
</feature>